<dbReference type="RefSeq" id="XP_040684818.1">
    <property type="nucleotide sequence ID" value="XM_040833583.1"/>
</dbReference>
<evidence type="ECO:0000313" key="2">
    <source>
        <dbReference type="EMBL" id="OJJ31141.1"/>
    </source>
</evidence>
<dbReference type="GeneID" id="63749431"/>
<feature type="compositionally biased region" description="Basic and acidic residues" evidence="1">
    <location>
        <begin position="8"/>
        <end position="20"/>
    </location>
</feature>
<gene>
    <name evidence="2" type="ORF">ASPWEDRAFT_31816</name>
</gene>
<name>A0A1L9R897_ASPWE</name>
<dbReference type="AlphaFoldDB" id="A0A1L9R897"/>
<proteinExistence type="predicted"/>
<evidence type="ECO:0000256" key="1">
    <source>
        <dbReference type="SAM" id="MobiDB-lite"/>
    </source>
</evidence>
<dbReference type="EMBL" id="KV878216">
    <property type="protein sequence ID" value="OJJ31141.1"/>
    <property type="molecule type" value="Genomic_DNA"/>
</dbReference>
<feature type="compositionally biased region" description="Polar residues" evidence="1">
    <location>
        <begin position="23"/>
        <end position="49"/>
    </location>
</feature>
<sequence length="192" mass="21415">MQWTRQGRPREPVGRSRHEQYGSCMNQRSGDRQASIQQPRKTKLLSCSPTKLKELHGGRATTDDEPFLSRKTSLLSAPTMKSLGGSESENTPGKQPPQSYLGGLNRWSLGVGRVMCTGNTQHILAYFPESTSLLWSTAIALAKSEMAIRTVVDKLVIFKHSRLWTLAIHKWIPPSRAGSHNLLLNDHRVMVG</sequence>
<evidence type="ECO:0000313" key="3">
    <source>
        <dbReference type="Proteomes" id="UP000184383"/>
    </source>
</evidence>
<keyword evidence="3" id="KW-1185">Reference proteome</keyword>
<dbReference type="Proteomes" id="UP000184383">
    <property type="component" value="Unassembled WGS sequence"/>
</dbReference>
<dbReference type="VEuPathDB" id="FungiDB:ASPWEDRAFT_31816"/>
<organism evidence="2 3">
    <name type="scientific">Aspergillus wentii DTO 134E9</name>
    <dbReference type="NCBI Taxonomy" id="1073089"/>
    <lineage>
        <taxon>Eukaryota</taxon>
        <taxon>Fungi</taxon>
        <taxon>Dikarya</taxon>
        <taxon>Ascomycota</taxon>
        <taxon>Pezizomycotina</taxon>
        <taxon>Eurotiomycetes</taxon>
        <taxon>Eurotiomycetidae</taxon>
        <taxon>Eurotiales</taxon>
        <taxon>Aspergillaceae</taxon>
        <taxon>Aspergillus</taxon>
        <taxon>Aspergillus subgen. Cremei</taxon>
    </lineage>
</organism>
<accession>A0A1L9R897</accession>
<reference evidence="3" key="1">
    <citation type="journal article" date="2017" name="Genome Biol.">
        <title>Comparative genomics reveals high biological diversity and specific adaptations in the industrially and medically important fungal genus Aspergillus.</title>
        <authorList>
            <person name="de Vries R.P."/>
            <person name="Riley R."/>
            <person name="Wiebenga A."/>
            <person name="Aguilar-Osorio G."/>
            <person name="Amillis S."/>
            <person name="Uchima C.A."/>
            <person name="Anderluh G."/>
            <person name="Asadollahi M."/>
            <person name="Askin M."/>
            <person name="Barry K."/>
            <person name="Battaglia E."/>
            <person name="Bayram O."/>
            <person name="Benocci T."/>
            <person name="Braus-Stromeyer S.A."/>
            <person name="Caldana C."/>
            <person name="Canovas D."/>
            <person name="Cerqueira G.C."/>
            <person name="Chen F."/>
            <person name="Chen W."/>
            <person name="Choi C."/>
            <person name="Clum A."/>
            <person name="Dos Santos R.A."/>
            <person name="Damasio A.R."/>
            <person name="Diallinas G."/>
            <person name="Emri T."/>
            <person name="Fekete E."/>
            <person name="Flipphi M."/>
            <person name="Freyberg S."/>
            <person name="Gallo A."/>
            <person name="Gournas C."/>
            <person name="Habgood R."/>
            <person name="Hainaut M."/>
            <person name="Harispe M.L."/>
            <person name="Henrissat B."/>
            <person name="Hilden K.S."/>
            <person name="Hope R."/>
            <person name="Hossain A."/>
            <person name="Karabika E."/>
            <person name="Karaffa L."/>
            <person name="Karanyi Z."/>
            <person name="Krasevec N."/>
            <person name="Kuo A."/>
            <person name="Kusch H."/>
            <person name="LaButti K."/>
            <person name="Lagendijk E.L."/>
            <person name="Lapidus A."/>
            <person name="Levasseur A."/>
            <person name="Lindquist E."/>
            <person name="Lipzen A."/>
            <person name="Logrieco A.F."/>
            <person name="MacCabe A."/>
            <person name="Maekelae M.R."/>
            <person name="Malavazi I."/>
            <person name="Melin P."/>
            <person name="Meyer V."/>
            <person name="Mielnichuk N."/>
            <person name="Miskei M."/>
            <person name="Molnar A.P."/>
            <person name="Mule G."/>
            <person name="Ngan C.Y."/>
            <person name="Orejas M."/>
            <person name="Orosz E."/>
            <person name="Ouedraogo J.P."/>
            <person name="Overkamp K.M."/>
            <person name="Park H.-S."/>
            <person name="Perrone G."/>
            <person name="Piumi F."/>
            <person name="Punt P.J."/>
            <person name="Ram A.F."/>
            <person name="Ramon A."/>
            <person name="Rauscher S."/>
            <person name="Record E."/>
            <person name="Riano-Pachon D.M."/>
            <person name="Robert V."/>
            <person name="Roehrig J."/>
            <person name="Ruller R."/>
            <person name="Salamov A."/>
            <person name="Salih N.S."/>
            <person name="Samson R.A."/>
            <person name="Sandor E."/>
            <person name="Sanguinetti M."/>
            <person name="Schuetze T."/>
            <person name="Sepcic K."/>
            <person name="Shelest E."/>
            <person name="Sherlock G."/>
            <person name="Sophianopoulou V."/>
            <person name="Squina F.M."/>
            <person name="Sun H."/>
            <person name="Susca A."/>
            <person name="Todd R.B."/>
            <person name="Tsang A."/>
            <person name="Unkles S.E."/>
            <person name="van de Wiele N."/>
            <person name="van Rossen-Uffink D."/>
            <person name="Oliveira J.V."/>
            <person name="Vesth T.C."/>
            <person name="Visser J."/>
            <person name="Yu J.-H."/>
            <person name="Zhou M."/>
            <person name="Andersen M.R."/>
            <person name="Archer D.B."/>
            <person name="Baker S.E."/>
            <person name="Benoit I."/>
            <person name="Brakhage A.A."/>
            <person name="Braus G.H."/>
            <person name="Fischer R."/>
            <person name="Frisvad J.C."/>
            <person name="Goldman G.H."/>
            <person name="Houbraken J."/>
            <person name="Oakley B."/>
            <person name="Pocsi I."/>
            <person name="Scazzocchio C."/>
            <person name="Seiboth B."/>
            <person name="vanKuyk P.A."/>
            <person name="Wortman J."/>
            <person name="Dyer P.S."/>
            <person name="Grigoriev I.V."/>
        </authorList>
    </citation>
    <scope>NUCLEOTIDE SEQUENCE [LARGE SCALE GENOMIC DNA]</scope>
    <source>
        <strain evidence="3">DTO 134E9</strain>
    </source>
</reference>
<feature type="region of interest" description="Disordered" evidence="1">
    <location>
        <begin position="1"/>
        <end position="100"/>
    </location>
</feature>
<feature type="compositionally biased region" description="Polar residues" evidence="1">
    <location>
        <begin position="85"/>
        <end position="98"/>
    </location>
</feature>
<protein>
    <submittedName>
        <fullName evidence="2">Uncharacterized protein</fullName>
    </submittedName>
</protein>